<dbReference type="InterPro" id="IPR045336">
    <property type="entry name" value="MmgE_PrpD_N"/>
</dbReference>
<feature type="domain" description="MmgE/PrpD N-terminal" evidence="2">
    <location>
        <begin position="20"/>
        <end position="248"/>
    </location>
</feature>
<dbReference type="Gene3D" id="1.10.4100.10">
    <property type="entry name" value="2-methylcitrate dehydratase PrpD"/>
    <property type="match status" value="1"/>
</dbReference>
<evidence type="ECO:0000259" key="2">
    <source>
        <dbReference type="Pfam" id="PF03972"/>
    </source>
</evidence>
<dbReference type="PANTHER" id="PTHR16943:SF8">
    <property type="entry name" value="2-METHYLCITRATE DEHYDRATASE"/>
    <property type="match status" value="1"/>
</dbReference>
<dbReference type="PANTHER" id="PTHR16943">
    <property type="entry name" value="2-METHYLCITRATE DEHYDRATASE-RELATED"/>
    <property type="match status" value="1"/>
</dbReference>
<accession>A0ABV1YWF1</accession>
<dbReference type="Pfam" id="PF19305">
    <property type="entry name" value="MmgE_PrpD_C"/>
    <property type="match status" value="1"/>
</dbReference>
<proteinExistence type="inferred from homology"/>
<dbReference type="Pfam" id="PF03972">
    <property type="entry name" value="MmgE_PrpD_N"/>
    <property type="match status" value="1"/>
</dbReference>
<dbReference type="InterPro" id="IPR005656">
    <property type="entry name" value="MmgE_PrpD"/>
</dbReference>
<evidence type="ECO:0000256" key="1">
    <source>
        <dbReference type="ARBA" id="ARBA00006174"/>
    </source>
</evidence>
<dbReference type="Proteomes" id="UP001433071">
    <property type="component" value="Unassembled WGS sequence"/>
</dbReference>
<evidence type="ECO:0000313" key="5">
    <source>
        <dbReference type="Proteomes" id="UP001433071"/>
    </source>
</evidence>
<dbReference type="InterPro" id="IPR045337">
    <property type="entry name" value="MmgE_PrpD_C"/>
</dbReference>
<gene>
    <name evidence="4" type="ORF">NKI36_08530</name>
</gene>
<dbReference type="SUPFAM" id="SSF103378">
    <property type="entry name" value="2-methylcitrate dehydratase PrpD"/>
    <property type="match status" value="1"/>
</dbReference>
<dbReference type="InterPro" id="IPR036148">
    <property type="entry name" value="MmgE/PrpD_sf"/>
</dbReference>
<dbReference type="Gene3D" id="3.30.1330.120">
    <property type="entry name" value="2-methylcitrate dehydratase PrpD"/>
    <property type="match status" value="1"/>
</dbReference>
<dbReference type="EMBL" id="JAMYQB010000005">
    <property type="protein sequence ID" value="MER9404095.1"/>
    <property type="molecule type" value="Genomic_DNA"/>
</dbReference>
<evidence type="ECO:0000313" key="4">
    <source>
        <dbReference type="EMBL" id="MER9404095.1"/>
    </source>
</evidence>
<dbReference type="InterPro" id="IPR042188">
    <property type="entry name" value="MmgE/PrpD_sf_2"/>
</dbReference>
<comment type="caution">
    <text evidence="4">The sequence shown here is derived from an EMBL/GenBank/DDBJ whole genome shotgun (WGS) entry which is preliminary data.</text>
</comment>
<organism evidence="4 5">
    <name type="scientific">Mesorhizobium caraganae</name>
    <dbReference type="NCBI Taxonomy" id="483206"/>
    <lineage>
        <taxon>Bacteria</taxon>
        <taxon>Pseudomonadati</taxon>
        <taxon>Pseudomonadota</taxon>
        <taxon>Alphaproteobacteria</taxon>
        <taxon>Hyphomicrobiales</taxon>
        <taxon>Phyllobacteriaceae</taxon>
        <taxon>Mesorhizobium</taxon>
    </lineage>
</organism>
<feature type="domain" description="MmgE/PrpD C-terminal" evidence="3">
    <location>
        <begin position="275"/>
        <end position="443"/>
    </location>
</feature>
<dbReference type="RefSeq" id="WP_352557138.1">
    <property type="nucleotide sequence ID" value="NZ_JAMYQB010000005.1"/>
</dbReference>
<keyword evidence="5" id="KW-1185">Reference proteome</keyword>
<evidence type="ECO:0000259" key="3">
    <source>
        <dbReference type="Pfam" id="PF19305"/>
    </source>
</evidence>
<protein>
    <submittedName>
        <fullName evidence="4">MmgE/PrpD family protein</fullName>
    </submittedName>
</protein>
<reference evidence="4 5" key="1">
    <citation type="journal article" date="2024" name="Proc. Natl. Acad. Sci. U.S.A.">
        <title>The evolutionary genomics of adaptation to stress in wild rhizobium bacteria.</title>
        <authorList>
            <person name="Kehlet-Delgado H."/>
            <person name="Montoya A.P."/>
            <person name="Jensen K.T."/>
            <person name="Wendlandt C.E."/>
            <person name="Dexheimer C."/>
            <person name="Roberts M."/>
            <person name="Torres Martinez L."/>
            <person name="Friesen M.L."/>
            <person name="Griffitts J.S."/>
            <person name="Porter S.S."/>
        </authorList>
    </citation>
    <scope>NUCLEOTIDE SEQUENCE [LARGE SCALE GENOMIC DNA]</scope>
    <source>
        <strain evidence="4 5">M0641</strain>
    </source>
</reference>
<name>A0ABV1YWF1_9HYPH</name>
<comment type="similarity">
    <text evidence="1">Belongs to the PrpD family.</text>
</comment>
<sequence>MAVSPHRREGPDASAETAVRLADFVLRRPASVFPQAVVEQARYLLLDTIGVAIAGGPMEAGRIARDTATLLYNSSDPKHSARMLFDGRRASLAGVAYACATQIDNLDGHDGYSPTKGHIGVVVVPALAALAEQLPELSGPDALAALVVGYEVAGRAGIALHATVTDYHTSGAWNALGVAAMAARLRRLSDGQLREALGIAEYHGPRSQMMREIATPTMLHDGSGIGALTGLSAAVLAERGFTGAPAITVEALEVATHWQDLGSFWQTLHQYVKPYPICRWAHAAIDATRGLVLSHHLTPADIDHVQVNSFHYAATLFDGMPDTTSKAQYSLRFAVANFILHGRIGLEHISGAGLEDAAVAEMLNRISVSEQERHSARFPAGRWADVAITTTDGRVLTSGDVHARGGPEAPLTSGEIEAKYLEFATPVLGRGRATAIRDAILSLTDPDSSFSELSALLYDPPVISKALQRPAW</sequence>
<dbReference type="InterPro" id="IPR042183">
    <property type="entry name" value="MmgE/PrpD_sf_1"/>
</dbReference>